<dbReference type="NCBIfam" id="TIGR00836">
    <property type="entry name" value="amt"/>
    <property type="match status" value="1"/>
</dbReference>
<keyword evidence="6 10" id="KW-1133">Transmembrane helix</keyword>
<dbReference type="InterPro" id="IPR029020">
    <property type="entry name" value="Ammonium/urea_transptr"/>
</dbReference>
<comment type="similarity">
    <text evidence="2 10">Belongs to the ammonia transporter channel (TC 1.A.11.2) family.</text>
</comment>
<dbReference type="InterPro" id="IPR001905">
    <property type="entry name" value="Ammonium_transpt"/>
</dbReference>
<evidence type="ECO:0000313" key="14">
    <source>
        <dbReference type="Proteomes" id="UP000076852"/>
    </source>
</evidence>
<dbReference type="FunFam" id="1.10.3430.10:FF:000007">
    <property type="entry name" value="Ammonium transporter"/>
    <property type="match status" value="1"/>
</dbReference>
<feature type="transmembrane region" description="Helical" evidence="10">
    <location>
        <begin position="367"/>
        <end position="388"/>
    </location>
</feature>
<evidence type="ECO:0000256" key="6">
    <source>
        <dbReference type="ARBA" id="ARBA00022989"/>
    </source>
</evidence>
<keyword evidence="8 10" id="KW-0924">Ammonia transport</keyword>
<evidence type="ECO:0000256" key="7">
    <source>
        <dbReference type="ARBA" id="ARBA00023136"/>
    </source>
</evidence>
<dbReference type="InterPro" id="IPR024041">
    <property type="entry name" value="NH4_transpt_AmtB-like_dom"/>
</dbReference>
<sequence>MRKLLMSMLMAGSLLAGGIGAALADDASAPAAASAAASDTTASAPAPDASAAPAAAAASAPAAEASAAPAVSAAAAPDASAASAAAAPAAPTAPFSVDSSKINSGDTAWMLTSTALVLFMTIPGLALFYGGMVRKKSVLAILMQSFAITCLVSIIWVVVGYSLAFTPGGSFIGGLSRFFMAGMNYIHGDKATTLTVSHLAPTIPETVYCVYQMTFAIITPALITGAFADRMKFSAMLVFMTLWSIIVYSPIAHMVWEPTGWLAAAGILDFAGGTVVHINAGIAALVCALVLGKRVGYGKESMAPHNLTLTLIGGAMLWVGWFGFNAGSAVAADGRAGFAMFATQVATAAAALAWMFAEWATKGKPSVLGIVSGAVAGLVAITPASGFVGMTGSLVIGIAAGVICYWSATWLKHKLGYDDSLDAFGVHCIGGIVGALLTGVFAVKDIGGADGSVILQAKGVLTTLIYSGVVSFVLLKVIDMVMGIRVTEEQEREGLDVSLHGEHVE</sequence>
<dbReference type="AlphaFoldDB" id="A0A160FHF1"/>
<feature type="transmembrane region" description="Helical" evidence="10">
    <location>
        <begin position="394"/>
        <end position="411"/>
    </location>
</feature>
<name>A0A160FHF1_9BURK</name>
<dbReference type="PANTHER" id="PTHR43029:SF10">
    <property type="entry name" value="AMMONIUM TRANSPORTER MEP2"/>
    <property type="match status" value="1"/>
</dbReference>
<evidence type="ECO:0000256" key="10">
    <source>
        <dbReference type="RuleBase" id="RU362002"/>
    </source>
</evidence>
<dbReference type="PROSITE" id="PS01219">
    <property type="entry name" value="AMMONIUM_TRANSP"/>
    <property type="match status" value="1"/>
</dbReference>
<dbReference type="RefSeq" id="WP_063494637.1">
    <property type="nucleotide sequence ID" value="NZ_CP014578.1"/>
</dbReference>
<dbReference type="STRING" id="1804984.AYM40_01370"/>
<feature type="transmembrane region" description="Helical" evidence="10">
    <location>
        <begin position="423"/>
        <end position="443"/>
    </location>
</feature>
<evidence type="ECO:0000256" key="8">
    <source>
        <dbReference type="ARBA" id="ARBA00023177"/>
    </source>
</evidence>
<keyword evidence="7 10" id="KW-0472">Membrane</keyword>
<feature type="transmembrane region" description="Helical" evidence="10">
    <location>
        <begin position="141"/>
        <end position="164"/>
    </location>
</feature>
<feature type="transmembrane region" description="Helical" evidence="10">
    <location>
        <begin position="455"/>
        <end position="475"/>
    </location>
</feature>
<evidence type="ECO:0000256" key="2">
    <source>
        <dbReference type="ARBA" id="ARBA00005887"/>
    </source>
</evidence>
<dbReference type="EMBL" id="CP014578">
    <property type="protein sequence ID" value="ANB71156.1"/>
    <property type="molecule type" value="Genomic_DNA"/>
</dbReference>
<feature type="transmembrane region" description="Helical" evidence="10">
    <location>
        <begin position="336"/>
        <end position="355"/>
    </location>
</feature>
<feature type="signal peptide" evidence="11">
    <location>
        <begin position="1"/>
        <end position="24"/>
    </location>
</feature>
<feature type="domain" description="Ammonium transporter AmtB-like" evidence="12">
    <location>
        <begin position="108"/>
        <end position="503"/>
    </location>
</feature>
<evidence type="ECO:0000313" key="13">
    <source>
        <dbReference type="EMBL" id="ANB71156.1"/>
    </source>
</evidence>
<dbReference type="PANTHER" id="PTHR43029">
    <property type="entry name" value="AMMONIUM TRANSPORTER MEP2"/>
    <property type="match status" value="1"/>
</dbReference>
<dbReference type="GO" id="GO:0008519">
    <property type="term" value="F:ammonium channel activity"/>
    <property type="evidence" value="ECO:0007669"/>
    <property type="project" value="InterPro"/>
</dbReference>
<gene>
    <name evidence="13" type="ORF">AYM40_01370</name>
</gene>
<dbReference type="KEGG" id="buz:AYM40_01370"/>
<reference evidence="13 14" key="1">
    <citation type="journal article" date="2016" name="Gene">
        <title>PacBio SMRT assembly of a complex multi-replicon genome reveals chlorocatechol degradative operon in a region of genome plasticity.</title>
        <authorList>
            <person name="Ricker N."/>
            <person name="Shen S.Y."/>
            <person name="Goordial J."/>
            <person name="Jin S."/>
            <person name="Fulthorpe R.R."/>
        </authorList>
    </citation>
    <scope>NUCLEOTIDE SEQUENCE [LARGE SCALE GENOMIC DNA]</scope>
    <source>
        <strain evidence="13 14">OLGA172</strain>
    </source>
</reference>
<keyword evidence="11" id="KW-0732">Signal</keyword>
<dbReference type="Gene3D" id="1.10.3430.10">
    <property type="entry name" value="Ammonium transporter AmtB like domains"/>
    <property type="match status" value="1"/>
</dbReference>
<feature type="transmembrane region" description="Helical" evidence="10">
    <location>
        <begin position="210"/>
        <end position="228"/>
    </location>
</feature>
<keyword evidence="14" id="KW-1185">Reference proteome</keyword>
<evidence type="ECO:0000256" key="5">
    <source>
        <dbReference type="ARBA" id="ARBA00022692"/>
    </source>
</evidence>
<keyword evidence="5 10" id="KW-0812">Transmembrane</keyword>
<dbReference type="Pfam" id="PF00909">
    <property type="entry name" value="Ammonium_transp"/>
    <property type="match status" value="1"/>
</dbReference>
<proteinExistence type="inferred from homology"/>
<comment type="subcellular location">
    <subcellularLocation>
        <location evidence="1 10">Cell membrane</location>
        <topology evidence="1 10">Multi-pass membrane protein</topology>
    </subcellularLocation>
</comment>
<evidence type="ECO:0000259" key="12">
    <source>
        <dbReference type="Pfam" id="PF00909"/>
    </source>
</evidence>
<evidence type="ECO:0000256" key="11">
    <source>
        <dbReference type="SAM" id="SignalP"/>
    </source>
</evidence>
<keyword evidence="4" id="KW-1003">Cell membrane</keyword>
<evidence type="ECO:0000256" key="9">
    <source>
        <dbReference type="ARBA" id="ARBA00050025"/>
    </source>
</evidence>
<evidence type="ECO:0000256" key="3">
    <source>
        <dbReference type="ARBA" id="ARBA00022448"/>
    </source>
</evidence>
<feature type="transmembrane region" description="Helical" evidence="10">
    <location>
        <begin position="235"/>
        <end position="256"/>
    </location>
</feature>
<dbReference type="Proteomes" id="UP000076852">
    <property type="component" value="Chromosome 1"/>
</dbReference>
<protein>
    <recommendedName>
        <fullName evidence="9 10">Ammonium transporter</fullName>
    </recommendedName>
</protein>
<feature type="transmembrane region" description="Helical" evidence="10">
    <location>
        <begin position="108"/>
        <end position="129"/>
    </location>
</feature>
<dbReference type="GO" id="GO:0005886">
    <property type="term" value="C:plasma membrane"/>
    <property type="evidence" value="ECO:0007669"/>
    <property type="project" value="UniProtKB-SubCell"/>
</dbReference>
<dbReference type="InterPro" id="IPR018047">
    <property type="entry name" value="Ammonium_transpt_CS"/>
</dbReference>
<dbReference type="SUPFAM" id="SSF111352">
    <property type="entry name" value="Ammonium transporter"/>
    <property type="match status" value="1"/>
</dbReference>
<feature type="chain" id="PRO_5007813603" description="Ammonium transporter" evidence="11">
    <location>
        <begin position="25"/>
        <end position="505"/>
    </location>
</feature>
<dbReference type="OrthoDB" id="9814202at2"/>
<keyword evidence="3 10" id="KW-0813">Transport</keyword>
<accession>A0A160FHF1</accession>
<feature type="transmembrane region" description="Helical" evidence="10">
    <location>
        <begin position="303"/>
        <end position="324"/>
    </location>
</feature>
<evidence type="ECO:0000256" key="1">
    <source>
        <dbReference type="ARBA" id="ARBA00004651"/>
    </source>
</evidence>
<evidence type="ECO:0000256" key="4">
    <source>
        <dbReference type="ARBA" id="ARBA00022475"/>
    </source>
</evidence>
<feature type="transmembrane region" description="Helical" evidence="10">
    <location>
        <begin position="262"/>
        <end position="291"/>
    </location>
</feature>
<organism evidence="13 14">
    <name type="scientific">Paraburkholderia phytofirmans OLGA172</name>
    <dbReference type="NCBI Taxonomy" id="1417228"/>
    <lineage>
        <taxon>Bacteria</taxon>
        <taxon>Pseudomonadati</taxon>
        <taxon>Pseudomonadota</taxon>
        <taxon>Betaproteobacteria</taxon>
        <taxon>Burkholderiales</taxon>
        <taxon>Burkholderiaceae</taxon>
        <taxon>Paraburkholderia</taxon>
    </lineage>
</organism>